<sequence>MKKNIRIGFILLLFSAIFVFKGFADGPDLDDKQAVLSGPGMNLGKGEQEQSSVNVPESAFQVYSGVLSGEEIPLPSDYAFSSYEFYGYNELSSDLMKLKETYPTMQLDSLGKTVDGRELYRVIVGNPNAPKKILVHAGIHAREYIVCKVAMRQIASLLEMQKTGKTYGGKSIAQMLENTCIHFVPMVNPDGISLVQYGIGGIGSEALRASIMDMAKRENVTDYASYFRLWKNNARGVNLNKNFDANWEQTVDRKGYPSKDEYKGSAAESEMESKALADLQRKENFKCTLSYHTQGEVIYWYFGEGSYVNDARRLAEIVHKNSNYAIIDYYNENHAGGFKDFTERKLNVPSVTIECGKGTSPVPEQQIDKIWKEQKGILPDLLFDYSK</sequence>
<dbReference type="PANTHER" id="PTHR11705">
    <property type="entry name" value="PROTEASE FAMILY M14 CARBOXYPEPTIDASE A,B"/>
    <property type="match status" value="1"/>
</dbReference>
<dbReference type="PANTHER" id="PTHR11705:SF143">
    <property type="entry name" value="SLL0236 PROTEIN"/>
    <property type="match status" value="1"/>
</dbReference>
<evidence type="ECO:0000256" key="5">
    <source>
        <dbReference type="ARBA" id="ARBA00022833"/>
    </source>
</evidence>
<dbReference type="PATRIC" id="fig|796943.3.peg.911"/>
<comment type="cofactor">
    <cofactor evidence="1">
        <name>Zn(2+)</name>
        <dbReference type="ChEBI" id="CHEBI:29105"/>
    </cofactor>
</comment>
<reference evidence="9" key="2">
    <citation type="submission" date="2013-03" db="EMBL/GenBank/DDBJ databases">
        <title>The Genome Sequence of Oribacterium sp. ACB1.</title>
        <authorList>
            <consortium name="The Broad Institute Genomics Platform"/>
            <consortium name="The Broad Institute Genome Sequencing Center for Infectious Disease"/>
            <person name="Earl A."/>
            <person name="Ward D."/>
            <person name="Feldgarden M."/>
            <person name="Gevers D."/>
            <person name="Sizova M."/>
            <person name="Hazen A."/>
            <person name="Epstein S."/>
            <person name="Walker B."/>
            <person name="Young S."/>
            <person name="Zeng Q."/>
            <person name="Gargeya S."/>
            <person name="Fitzgerald M."/>
            <person name="Haas B."/>
            <person name="Abouelleil A."/>
            <person name="Allen A.W."/>
            <person name="Alvarado L."/>
            <person name="Arachchi H.M."/>
            <person name="Berlin A.M."/>
            <person name="Chapman S.B."/>
            <person name="Gainer-Dewar J."/>
            <person name="Goldberg J."/>
            <person name="Griggs A."/>
            <person name="Gujja S."/>
            <person name="Hansen M."/>
            <person name="Howarth C."/>
            <person name="Imamovic A."/>
            <person name="Ireland A."/>
            <person name="Larimer J."/>
            <person name="McCowan C."/>
            <person name="Murphy C."/>
            <person name="Pearson M."/>
            <person name="Poon T.W."/>
            <person name="Priest M."/>
            <person name="Roberts A."/>
            <person name="Saif S."/>
            <person name="Shea T."/>
            <person name="Sisk P."/>
            <person name="Sykes S."/>
            <person name="Wortman J."/>
            <person name="Nusbaum C."/>
            <person name="Birren B."/>
        </authorList>
    </citation>
    <scope>NUCLEOTIDE SEQUENCE [LARGE SCALE GENOMIC DNA]</scope>
    <source>
        <strain evidence="9">ACB1</strain>
    </source>
</reference>
<accession>G9WMD3</accession>
<keyword evidence="3" id="KW-0645">Protease</keyword>
<feature type="domain" description="Peptidase M14" evidence="8">
    <location>
        <begin position="84"/>
        <end position="385"/>
    </location>
</feature>
<evidence type="ECO:0000256" key="2">
    <source>
        <dbReference type="ARBA" id="ARBA00005988"/>
    </source>
</evidence>
<dbReference type="RefSeq" id="WP_009534378.1">
    <property type="nucleotide sequence ID" value="NZ_KE148312.1"/>
</dbReference>
<dbReference type="HOGENOM" id="CLU_050685_1_1_9"/>
<dbReference type="Pfam" id="PF00246">
    <property type="entry name" value="Peptidase_M14"/>
    <property type="match status" value="1"/>
</dbReference>
<dbReference type="PRINTS" id="PR00765">
    <property type="entry name" value="CRBOXYPTASEA"/>
</dbReference>
<keyword evidence="6" id="KW-0482">Metalloprotease</keyword>
<comment type="caution">
    <text evidence="9">The sequence shown here is derived from an EMBL/GenBank/DDBJ whole genome shotgun (WGS) entry which is preliminary data.</text>
</comment>
<name>G9WMD3_9FIRM</name>
<keyword evidence="5" id="KW-0862">Zinc</keyword>
<dbReference type="PROSITE" id="PS52035">
    <property type="entry name" value="PEPTIDASE_M14"/>
    <property type="match status" value="1"/>
</dbReference>
<evidence type="ECO:0000256" key="7">
    <source>
        <dbReference type="PROSITE-ProRule" id="PRU01379"/>
    </source>
</evidence>
<evidence type="ECO:0000256" key="4">
    <source>
        <dbReference type="ARBA" id="ARBA00022801"/>
    </source>
</evidence>
<protein>
    <recommendedName>
        <fullName evidence="8">Peptidase M14 domain-containing protein</fullName>
    </recommendedName>
</protein>
<reference evidence="9" key="1">
    <citation type="submission" date="2011-08" db="EMBL/GenBank/DDBJ databases">
        <authorList>
            <consortium name="The Broad Institute Genome Sequencing Platform"/>
            <person name="Earl A."/>
            <person name="Ward D."/>
            <person name="Feldgarden M."/>
            <person name="Gevers D."/>
            <person name="Sizova M."/>
            <person name="Hazen A."/>
            <person name="Epstein S."/>
            <person name="Young S.K."/>
            <person name="Zeng Q."/>
            <person name="Gargeya S."/>
            <person name="Fitzgerald M."/>
            <person name="Haas B."/>
            <person name="Abouelleil A."/>
            <person name="Alvarado L."/>
            <person name="Arachchi H.M."/>
            <person name="Berlin A."/>
            <person name="Brown A."/>
            <person name="Chapman S.B."/>
            <person name="Chen Z."/>
            <person name="Dunbar C."/>
            <person name="Freedman E."/>
            <person name="Gearin G."/>
            <person name="Gellesch M."/>
            <person name="Goldberg J."/>
            <person name="Griggs A."/>
            <person name="Gujja S."/>
            <person name="Heiman D."/>
            <person name="Howarth C."/>
            <person name="Larson L."/>
            <person name="Lui A."/>
            <person name="MacDonald P.J.P."/>
            <person name="Montmayeur A."/>
            <person name="Murphy C."/>
            <person name="Neiman D."/>
            <person name="Pearson M."/>
            <person name="Priest M."/>
            <person name="Roberts A."/>
            <person name="Saif S."/>
            <person name="Shea T."/>
            <person name="Shenoy N."/>
            <person name="Sisk P."/>
            <person name="Stolte C."/>
            <person name="Sykes S."/>
            <person name="Wortman J."/>
            <person name="Nusbaum C."/>
            <person name="Birren B."/>
        </authorList>
    </citation>
    <scope>NUCLEOTIDE SEQUENCE</scope>
    <source>
        <strain evidence="9">ACB1</strain>
    </source>
</reference>
<evidence type="ECO:0000256" key="1">
    <source>
        <dbReference type="ARBA" id="ARBA00001947"/>
    </source>
</evidence>
<dbReference type="EMBL" id="AFZC02000003">
    <property type="protein sequence ID" value="EHL11686.1"/>
    <property type="molecule type" value="Genomic_DNA"/>
</dbReference>
<dbReference type="GO" id="GO:0008270">
    <property type="term" value="F:zinc ion binding"/>
    <property type="evidence" value="ECO:0007669"/>
    <property type="project" value="InterPro"/>
</dbReference>
<dbReference type="InterPro" id="IPR000834">
    <property type="entry name" value="Peptidase_M14"/>
</dbReference>
<dbReference type="SMART" id="SM00631">
    <property type="entry name" value="Zn_pept"/>
    <property type="match status" value="1"/>
</dbReference>
<evidence type="ECO:0000313" key="9">
    <source>
        <dbReference type="EMBL" id="EHL11686.1"/>
    </source>
</evidence>
<evidence type="ECO:0000313" key="10">
    <source>
        <dbReference type="Proteomes" id="UP000018461"/>
    </source>
</evidence>
<dbReference type="Proteomes" id="UP000018461">
    <property type="component" value="Unassembled WGS sequence"/>
</dbReference>
<dbReference type="AlphaFoldDB" id="G9WMD3"/>
<evidence type="ECO:0000259" key="8">
    <source>
        <dbReference type="PROSITE" id="PS52035"/>
    </source>
</evidence>
<dbReference type="STRING" id="796943.HMPREF9625_00516"/>
<feature type="active site" description="Proton donor/acceptor" evidence="7">
    <location>
        <position position="354"/>
    </location>
</feature>
<organism evidence="9 10">
    <name type="scientific">Oribacterium parvum ACB1</name>
    <dbReference type="NCBI Taxonomy" id="796943"/>
    <lineage>
        <taxon>Bacteria</taxon>
        <taxon>Bacillati</taxon>
        <taxon>Bacillota</taxon>
        <taxon>Clostridia</taxon>
        <taxon>Lachnospirales</taxon>
        <taxon>Lachnospiraceae</taxon>
        <taxon>Oribacterium</taxon>
    </lineage>
</organism>
<dbReference type="SUPFAM" id="SSF53187">
    <property type="entry name" value="Zn-dependent exopeptidases"/>
    <property type="match status" value="1"/>
</dbReference>
<dbReference type="GO" id="GO:0006508">
    <property type="term" value="P:proteolysis"/>
    <property type="evidence" value="ECO:0007669"/>
    <property type="project" value="UniProtKB-KW"/>
</dbReference>
<dbReference type="GO" id="GO:0004181">
    <property type="term" value="F:metallocarboxypeptidase activity"/>
    <property type="evidence" value="ECO:0007669"/>
    <property type="project" value="InterPro"/>
</dbReference>
<dbReference type="Gene3D" id="3.40.630.10">
    <property type="entry name" value="Zn peptidases"/>
    <property type="match status" value="1"/>
</dbReference>
<comment type="similarity">
    <text evidence="2 7">Belongs to the peptidase M14 family.</text>
</comment>
<evidence type="ECO:0000256" key="6">
    <source>
        <dbReference type="ARBA" id="ARBA00023049"/>
    </source>
</evidence>
<keyword evidence="4" id="KW-0378">Hydrolase</keyword>
<gene>
    <name evidence="9" type="ORF">HMPREF9625_00516</name>
</gene>
<proteinExistence type="inferred from homology"/>
<dbReference type="GO" id="GO:0005615">
    <property type="term" value="C:extracellular space"/>
    <property type="evidence" value="ECO:0007669"/>
    <property type="project" value="TreeGrafter"/>
</dbReference>
<keyword evidence="10" id="KW-1185">Reference proteome</keyword>
<evidence type="ECO:0000256" key="3">
    <source>
        <dbReference type="ARBA" id="ARBA00022670"/>
    </source>
</evidence>